<evidence type="ECO:0000256" key="1">
    <source>
        <dbReference type="SAM" id="Coils"/>
    </source>
</evidence>
<dbReference type="PANTHER" id="PTHR46835">
    <property type="entry name" value="BASIC-LEUCINE ZIPPER (BZIP) TRANSCRIPTION FACTOR FAMILY PROTEIN-RELATED"/>
    <property type="match status" value="1"/>
</dbReference>
<keyword evidence="1" id="KW-0175">Coiled coil</keyword>
<protein>
    <submittedName>
        <fullName evidence="4">Basic-leucine zipper domain-containing protein</fullName>
    </submittedName>
</protein>
<dbReference type="EMBL" id="PKPP01000212">
    <property type="protein sequence ID" value="PWA95890.1"/>
    <property type="molecule type" value="Genomic_DNA"/>
</dbReference>
<dbReference type="OrthoDB" id="1906396at2759"/>
<dbReference type="PANTHER" id="PTHR46835:SF4">
    <property type="entry name" value="B-ZIP PROTEIN"/>
    <property type="match status" value="1"/>
</dbReference>
<evidence type="ECO:0000313" key="5">
    <source>
        <dbReference type="Proteomes" id="UP000245207"/>
    </source>
</evidence>
<dbReference type="STRING" id="35608.A0A2U1QD16"/>
<dbReference type="InterPro" id="IPR046347">
    <property type="entry name" value="bZIP_sf"/>
</dbReference>
<dbReference type="GO" id="GO:0005634">
    <property type="term" value="C:nucleus"/>
    <property type="evidence" value="ECO:0007669"/>
    <property type="project" value="UniProtKB-ARBA"/>
</dbReference>
<evidence type="ECO:0000259" key="3">
    <source>
        <dbReference type="SMART" id="SM00338"/>
    </source>
</evidence>
<feature type="coiled-coil region" evidence="1">
    <location>
        <begin position="179"/>
        <end position="234"/>
    </location>
</feature>
<feature type="compositionally biased region" description="Pro residues" evidence="2">
    <location>
        <begin position="1"/>
        <end position="11"/>
    </location>
</feature>
<dbReference type="Proteomes" id="UP000245207">
    <property type="component" value="Unassembled WGS sequence"/>
</dbReference>
<feature type="domain" description="BZIP" evidence="3">
    <location>
        <begin position="160"/>
        <end position="216"/>
    </location>
</feature>
<dbReference type="SMR" id="A0A2U1QD16"/>
<dbReference type="GO" id="GO:0003700">
    <property type="term" value="F:DNA-binding transcription factor activity"/>
    <property type="evidence" value="ECO:0007669"/>
    <property type="project" value="InterPro"/>
</dbReference>
<sequence length="289" mass="32462">MSRPPRLPPRCPISRAHSLDSPSSATFKDEVSRSRHQKSVSTSFGLEEQPAWLDDLLGDWDSGLKIKTQCGEGSDSGIVLDDVNREIDDKDVCSRDVARTTLESACVYGPNSPRSKDKVPTEESSIVSALSEYASHGSFISGFTQFDSVQDAAGETDMEGKPVKRHSAQRSRVRKLQYIAELERTVENFQSIVSDLAVRVDSVGKQRVYLSVENKQLKQQLARMQQEKFLKERQYNCMRNEVERLNRGVAFSRSSKGRTLFRSNSSGDADKLLVEPTWNMIDMGKLHIN</sequence>
<dbReference type="SMART" id="SM00338">
    <property type="entry name" value="BRLZ"/>
    <property type="match status" value="1"/>
</dbReference>
<evidence type="ECO:0000256" key="2">
    <source>
        <dbReference type="SAM" id="MobiDB-lite"/>
    </source>
</evidence>
<proteinExistence type="predicted"/>
<feature type="region of interest" description="Disordered" evidence="2">
    <location>
        <begin position="1"/>
        <end position="44"/>
    </location>
</feature>
<name>A0A2U1QD16_ARTAN</name>
<organism evidence="4 5">
    <name type="scientific">Artemisia annua</name>
    <name type="common">Sweet wormwood</name>
    <dbReference type="NCBI Taxonomy" id="35608"/>
    <lineage>
        <taxon>Eukaryota</taxon>
        <taxon>Viridiplantae</taxon>
        <taxon>Streptophyta</taxon>
        <taxon>Embryophyta</taxon>
        <taxon>Tracheophyta</taxon>
        <taxon>Spermatophyta</taxon>
        <taxon>Magnoliopsida</taxon>
        <taxon>eudicotyledons</taxon>
        <taxon>Gunneridae</taxon>
        <taxon>Pentapetalae</taxon>
        <taxon>asterids</taxon>
        <taxon>campanulids</taxon>
        <taxon>Asterales</taxon>
        <taxon>Asteraceae</taxon>
        <taxon>Asteroideae</taxon>
        <taxon>Anthemideae</taxon>
        <taxon>Artemisiinae</taxon>
        <taxon>Artemisia</taxon>
    </lineage>
</organism>
<evidence type="ECO:0000313" key="4">
    <source>
        <dbReference type="EMBL" id="PWA95890.1"/>
    </source>
</evidence>
<gene>
    <name evidence="4" type="ORF">CTI12_AA045330</name>
</gene>
<accession>A0A2U1QD16</accession>
<dbReference type="InterPro" id="IPR044759">
    <property type="entry name" value="bZIP_RF2"/>
</dbReference>
<reference evidence="4 5" key="1">
    <citation type="journal article" date="2018" name="Mol. Plant">
        <title>The genome of Artemisia annua provides insight into the evolution of Asteraceae family and artemisinin biosynthesis.</title>
        <authorList>
            <person name="Shen Q."/>
            <person name="Zhang L."/>
            <person name="Liao Z."/>
            <person name="Wang S."/>
            <person name="Yan T."/>
            <person name="Shi P."/>
            <person name="Liu M."/>
            <person name="Fu X."/>
            <person name="Pan Q."/>
            <person name="Wang Y."/>
            <person name="Lv Z."/>
            <person name="Lu X."/>
            <person name="Zhang F."/>
            <person name="Jiang W."/>
            <person name="Ma Y."/>
            <person name="Chen M."/>
            <person name="Hao X."/>
            <person name="Li L."/>
            <person name="Tang Y."/>
            <person name="Lv G."/>
            <person name="Zhou Y."/>
            <person name="Sun X."/>
            <person name="Brodelius P.E."/>
            <person name="Rose J.K.C."/>
            <person name="Tang K."/>
        </authorList>
    </citation>
    <scope>NUCLEOTIDE SEQUENCE [LARGE SCALE GENOMIC DNA]</scope>
    <source>
        <strain evidence="5">cv. Huhao1</strain>
        <tissue evidence="4">Leaf</tissue>
    </source>
</reference>
<dbReference type="AlphaFoldDB" id="A0A2U1QD16"/>
<dbReference type="InterPro" id="IPR004827">
    <property type="entry name" value="bZIP"/>
</dbReference>
<comment type="caution">
    <text evidence="4">The sequence shown here is derived from an EMBL/GenBank/DDBJ whole genome shotgun (WGS) entry which is preliminary data.</text>
</comment>
<dbReference type="InterPro" id="IPR044797">
    <property type="entry name" value="At4g06598-like"/>
</dbReference>
<dbReference type="SUPFAM" id="SSF57959">
    <property type="entry name" value="Leucine zipper domain"/>
    <property type="match status" value="1"/>
</dbReference>
<dbReference type="Gene3D" id="1.20.5.170">
    <property type="match status" value="1"/>
</dbReference>
<dbReference type="CDD" id="cd14703">
    <property type="entry name" value="bZIP_plant_RF2"/>
    <property type="match status" value="1"/>
</dbReference>
<keyword evidence="5" id="KW-1185">Reference proteome</keyword>